<dbReference type="SUPFAM" id="SSF51735">
    <property type="entry name" value="NAD(P)-binding Rossmann-fold domains"/>
    <property type="match status" value="1"/>
</dbReference>
<protein>
    <submittedName>
        <fullName evidence="3">3-ketoacyl-ACP reductase</fullName>
    </submittedName>
</protein>
<dbReference type="AlphaFoldDB" id="A0A255YYH8"/>
<name>A0A255YYH8_9PROT</name>
<evidence type="ECO:0000256" key="2">
    <source>
        <dbReference type="ARBA" id="ARBA00023002"/>
    </source>
</evidence>
<dbReference type="FunFam" id="3.40.50.720:FF:000084">
    <property type="entry name" value="Short-chain dehydrogenase reductase"/>
    <property type="match status" value="1"/>
</dbReference>
<keyword evidence="4" id="KW-1185">Reference proteome</keyword>
<dbReference type="Gene3D" id="3.40.50.720">
    <property type="entry name" value="NAD(P)-binding Rossmann-like Domain"/>
    <property type="match status" value="1"/>
</dbReference>
<proteinExistence type="inferred from homology"/>
<dbReference type="InterPro" id="IPR002347">
    <property type="entry name" value="SDR_fam"/>
</dbReference>
<dbReference type="RefSeq" id="WP_094456704.1">
    <property type="nucleotide sequence ID" value="NZ_NOXU01000029.1"/>
</dbReference>
<dbReference type="Pfam" id="PF13561">
    <property type="entry name" value="adh_short_C2"/>
    <property type="match status" value="1"/>
</dbReference>
<gene>
    <name evidence="3" type="ORF">CHU95_12745</name>
</gene>
<dbReference type="OrthoDB" id="9793325at2"/>
<dbReference type="PANTHER" id="PTHR43943">
    <property type="entry name" value="DEHYDROGENASE/REDUCTASE (SDR FAMILY) MEMBER 4"/>
    <property type="match status" value="1"/>
</dbReference>
<comment type="caution">
    <text evidence="3">The sequence shown here is derived from an EMBL/GenBank/DDBJ whole genome shotgun (WGS) entry which is preliminary data.</text>
</comment>
<dbReference type="GO" id="GO:0016491">
    <property type="term" value="F:oxidoreductase activity"/>
    <property type="evidence" value="ECO:0007669"/>
    <property type="project" value="UniProtKB-KW"/>
</dbReference>
<evidence type="ECO:0000313" key="3">
    <source>
        <dbReference type="EMBL" id="OYQ34297.1"/>
    </source>
</evidence>
<dbReference type="EMBL" id="NOXU01000029">
    <property type="protein sequence ID" value="OYQ34297.1"/>
    <property type="molecule type" value="Genomic_DNA"/>
</dbReference>
<comment type="similarity">
    <text evidence="1">Belongs to the short-chain dehydrogenases/reductases (SDR) family.</text>
</comment>
<sequence length="253" mass="25930">MDLRLTGRKALITGSTRGIGRRIAEALAREGCAIAIGARKIEEVESAVSDLSGLGVTVVGAAMDAAEAGSIRDWVTRMGDALGGIDILVPNVSAGGSLNGEQSWNDAYQVDVLGTLRAIEAALPALEASDQGAITITGTTAAVETFMAPMAYNAMKGALIVHAKQLSQTLLPKGIRVNVVSPGPIEFPGGAWEGIKAGMPELYAATLASQPSGRLGTPEEVAACVAFLSSPAASWVTGVNLVVDGGYTKRVQL</sequence>
<dbReference type="InterPro" id="IPR036291">
    <property type="entry name" value="NAD(P)-bd_dom_sf"/>
</dbReference>
<dbReference type="Proteomes" id="UP000216998">
    <property type="component" value="Unassembled WGS sequence"/>
</dbReference>
<reference evidence="3 4" key="1">
    <citation type="submission" date="2017-07" db="EMBL/GenBank/DDBJ databases">
        <title>Niveispirillum cyanobacteriorum sp. nov., isolated from cyanobacterial aggregates in a eutrophic lake.</title>
        <authorList>
            <person name="Cai H."/>
        </authorList>
    </citation>
    <scope>NUCLEOTIDE SEQUENCE [LARGE SCALE GENOMIC DNA]</scope>
    <source>
        <strain evidence="4">TH1-14</strain>
    </source>
</reference>
<dbReference type="PRINTS" id="PR00081">
    <property type="entry name" value="GDHRDH"/>
</dbReference>
<dbReference type="PANTHER" id="PTHR43943:SF17">
    <property type="entry name" value="3-PHENYLPROPIONATE-DIHYDRODIOL_CINNAMIC ACID-DIHYDRODIOL DEHYDROGENASE"/>
    <property type="match status" value="1"/>
</dbReference>
<evidence type="ECO:0000256" key="1">
    <source>
        <dbReference type="ARBA" id="ARBA00006484"/>
    </source>
</evidence>
<accession>A0A255YYH8</accession>
<evidence type="ECO:0000313" key="4">
    <source>
        <dbReference type="Proteomes" id="UP000216998"/>
    </source>
</evidence>
<organism evidence="3 4">
    <name type="scientific">Niveispirillum lacus</name>
    <dbReference type="NCBI Taxonomy" id="1981099"/>
    <lineage>
        <taxon>Bacteria</taxon>
        <taxon>Pseudomonadati</taxon>
        <taxon>Pseudomonadota</taxon>
        <taxon>Alphaproteobacteria</taxon>
        <taxon>Rhodospirillales</taxon>
        <taxon>Azospirillaceae</taxon>
        <taxon>Niveispirillum</taxon>
    </lineage>
</organism>
<keyword evidence="2" id="KW-0560">Oxidoreductase</keyword>